<evidence type="ECO:0000256" key="1">
    <source>
        <dbReference type="SAM" id="MobiDB-lite"/>
    </source>
</evidence>
<feature type="region of interest" description="Disordered" evidence="1">
    <location>
        <begin position="61"/>
        <end position="82"/>
    </location>
</feature>
<proteinExistence type="predicted"/>
<gene>
    <name evidence="2" type="ORF">chiPu_0015013</name>
</gene>
<evidence type="ECO:0000313" key="3">
    <source>
        <dbReference type="Proteomes" id="UP000287033"/>
    </source>
</evidence>
<dbReference type="AlphaFoldDB" id="A0A401T1J5"/>
<accession>A0A401T1J5</accession>
<evidence type="ECO:0000313" key="2">
    <source>
        <dbReference type="EMBL" id="GCC36519.1"/>
    </source>
</evidence>
<comment type="caution">
    <text evidence="2">The sequence shown here is derived from an EMBL/GenBank/DDBJ whole genome shotgun (WGS) entry which is preliminary data.</text>
</comment>
<feature type="compositionally biased region" description="Polar residues" evidence="1">
    <location>
        <begin position="63"/>
        <end position="75"/>
    </location>
</feature>
<keyword evidence="3" id="KW-1185">Reference proteome</keyword>
<dbReference type="Proteomes" id="UP000287033">
    <property type="component" value="Unassembled WGS sequence"/>
</dbReference>
<organism evidence="2 3">
    <name type="scientific">Chiloscyllium punctatum</name>
    <name type="common">Brownbanded bambooshark</name>
    <name type="synonym">Hemiscyllium punctatum</name>
    <dbReference type="NCBI Taxonomy" id="137246"/>
    <lineage>
        <taxon>Eukaryota</taxon>
        <taxon>Metazoa</taxon>
        <taxon>Chordata</taxon>
        <taxon>Craniata</taxon>
        <taxon>Vertebrata</taxon>
        <taxon>Chondrichthyes</taxon>
        <taxon>Elasmobranchii</taxon>
        <taxon>Galeomorphii</taxon>
        <taxon>Galeoidea</taxon>
        <taxon>Orectolobiformes</taxon>
        <taxon>Hemiscylliidae</taxon>
        <taxon>Chiloscyllium</taxon>
    </lineage>
</organism>
<reference evidence="2 3" key="1">
    <citation type="journal article" date="2018" name="Nat. Ecol. Evol.">
        <title>Shark genomes provide insights into elasmobranch evolution and the origin of vertebrates.</title>
        <authorList>
            <person name="Hara Y"/>
            <person name="Yamaguchi K"/>
            <person name="Onimaru K"/>
            <person name="Kadota M"/>
            <person name="Koyanagi M"/>
            <person name="Keeley SD"/>
            <person name="Tatsumi K"/>
            <person name="Tanaka K"/>
            <person name="Motone F"/>
            <person name="Kageyama Y"/>
            <person name="Nozu R"/>
            <person name="Adachi N"/>
            <person name="Nishimura O"/>
            <person name="Nakagawa R"/>
            <person name="Tanegashima C"/>
            <person name="Kiyatake I"/>
            <person name="Matsumoto R"/>
            <person name="Murakumo K"/>
            <person name="Nishida K"/>
            <person name="Terakita A"/>
            <person name="Kuratani S"/>
            <person name="Sato K"/>
            <person name="Hyodo S Kuraku.S."/>
        </authorList>
    </citation>
    <scope>NUCLEOTIDE SEQUENCE [LARGE SCALE GENOMIC DNA]</scope>
</reference>
<sequence>MKRKASDDKCVCVSVCLRVCAHTHAALSLPDNIEGSSGGLGVLSDRNLPLSNEACRFYAKIPTGSNPHPDGTSSKELPAHVL</sequence>
<protein>
    <submittedName>
        <fullName evidence="2">Uncharacterized protein</fullName>
    </submittedName>
</protein>
<dbReference type="EMBL" id="BEZZ01000845">
    <property type="protein sequence ID" value="GCC36519.1"/>
    <property type="molecule type" value="Genomic_DNA"/>
</dbReference>
<name>A0A401T1J5_CHIPU</name>